<keyword evidence="3" id="KW-0808">Transferase</keyword>
<keyword evidence="2" id="KW-0723">Serine/threonine-protein kinase</keyword>
<comment type="catalytic activity">
    <reaction evidence="7">
        <text>L-threonyl-[protein] + ATP = O-phospho-L-threonyl-[protein] + ADP + H(+)</text>
        <dbReference type="Rhea" id="RHEA:46608"/>
        <dbReference type="Rhea" id="RHEA-COMP:11060"/>
        <dbReference type="Rhea" id="RHEA-COMP:11605"/>
        <dbReference type="ChEBI" id="CHEBI:15378"/>
        <dbReference type="ChEBI" id="CHEBI:30013"/>
        <dbReference type="ChEBI" id="CHEBI:30616"/>
        <dbReference type="ChEBI" id="CHEBI:61977"/>
        <dbReference type="ChEBI" id="CHEBI:456216"/>
        <dbReference type="EC" id="2.7.11.1"/>
    </reaction>
</comment>
<evidence type="ECO:0000259" key="9">
    <source>
        <dbReference type="PROSITE" id="PS50011"/>
    </source>
</evidence>
<keyword evidence="4" id="KW-0547">Nucleotide-binding</keyword>
<accession>A0A6V7W106</accession>
<dbReference type="InterPro" id="IPR053235">
    <property type="entry name" value="Ser_Thr_kinase"/>
</dbReference>
<dbReference type="Pfam" id="PF00069">
    <property type="entry name" value="Pkinase"/>
    <property type="match status" value="1"/>
</dbReference>
<dbReference type="PANTHER" id="PTHR24361:SF433">
    <property type="entry name" value="PROTEIN KINASE DOMAIN-CONTAINING PROTEIN"/>
    <property type="match status" value="1"/>
</dbReference>
<evidence type="ECO:0000256" key="3">
    <source>
        <dbReference type="ARBA" id="ARBA00022679"/>
    </source>
</evidence>
<evidence type="ECO:0000256" key="5">
    <source>
        <dbReference type="ARBA" id="ARBA00022777"/>
    </source>
</evidence>
<organism evidence="10 11">
    <name type="scientific">Meloidogyne enterolobii</name>
    <name type="common">Root-knot nematode worm</name>
    <name type="synonym">Meloidogyne mayaguensis</name>
    <dbReference type="NCBI Taxonomy" id="390850"/>
    <lineage>
        <taxon>Eukaryota</taxon>
        <taxon>Metazoa</taxon>
        <taxon>Ecdysozoa</taxon>
        <taxon>Nematoda</taxon>
        <taxon>Chromadorea</taxon>
        <taxon>Rhabditida</taxon>
        <taxon>Tylenchina</taxon>
        <taxon>Tylenchomorpha</taxon>
        <taxon>Tylenchoidea</taxon>
        <taxon>Meloidogynidae</taxon>
        <taxon>Meloidogyninae</taxon>
        <taxon>Meloidogyne</taxon>
    </lineage>
</organism>
<dbReference type="GO" id="GO:0004674">
    <property type="term" value="F:protein serine/threonine kinase activity"/>
    <property type="evidence" value="ECO:0007669"/>
    <property type="project" value="UniProtKB-KW"/>
</dbReference>
<feature type="domain" description="Protein kinase" evidence="9">
    <location>
        <begin position="1"/>
        <end position="222"/>
    </location>
</feature>
<proteinExistence type="predicted"/>
<dbReference type="GO" id="GO:0005737">
    <property type="term" value="C:cytoplasm"/>
    <property type="evidence" value="ECO:0007669"/>
    <property type="project" value="TreeGrafter"/>
</dbReference>
<name>A0A6V7W106_MELEN</name>
<sequence length="222" mass="25540">MVNCKGSKCCWNSNIYLSIVIELGGMNLKDYFEENDVIISTFELMHEEETSFSEKREEFLTNIFKCTAKALQQFHEFGIHLDIKAENFVISKEQNSHEPLELCKLIDFNSSIIIPKGGDRIVENLQGNMALAPEIFEGQSVNNGSKVNRKVDIWSFGVMMITMMKFRFQNIPANLPLVTYHIVNNLLPEYISNKSYNTKIDRVLKGCLQLKCQFTSFHYSNS</sequence>
<dbReference type="Gene3D" id="1.10.510.10">
    <property type="entry name" value="Transferase(Phosphotransferase) domain 1"/>
    <property type="match status" value="1"/>
</dbReference>
<protein>
    <recommendedName>
        <fullName evidence="1">non-specific serine/threonine protein kinase</fullName>
        <ecNumber evidence="1">2.7.11.1</ecNumber>
    </recommendedName>
</protein>
<evidence type="ECO:0000256" key="2">
    <source>
        <dbReference type="ARBA" id="ARBA00022527"/>
    </source>
</evidence>
<dbReference type="SUPFAM" id="SSF56112">
    <property type="entry name" value="Protein kinase-like (PK-like)"/>
    <property type="match status" value="1"/>
</dbReference>
<dbReference type="PROSITE" id="PS50011">
    <property type="entry name" value="PROTEIN_KINASE_DOM"/>
    <property type="match status" value="1"/>
</dbReference>
<evidence type="ECO:0000256" key="6">
    <source>
        <dbReference type="ARBA" id="ARBA00022840"/>
    </source>
</evidence>
<comment type="caution">
    <text evidence="10">The sequence shown here is derived from an EMBL/GenBank/DDBJ whole genome shotgun (WGS) entry which is preliminary data.</text>
</comment>
<dbReference type="InterPro" id="IPR011009">
    <property type="entry name" value="Kinase-like_dom_sf"/>
</dbReference>
<evidence type="ECO:0000313" key="10">
    <source>
        <dbReference type="EMBL" id="CAD2180803.1"/>
    </source>
</evidence>
<evidence type="ECO:0000256" key="4">
    <source>
        <dbReference type="ARBA" id="ARBA00022741"/>
    </source>
</evidence>
<keyword evidence="5" id="KW-0418">Kinase</keyword>
<dbReference type="AlphaFoldDB" id="A0A6V7W106"/>
<keyword evidence="6" id="KW-0067">ATP-binding</keyword>
<dbReference type="InterPro" id="IPR000719">
    <property type="entry name" value="Prot_kinase_dom"/>
</dbReference>
<dbReference type="EMBL" id="CAJEWN010000381">
    <property type="protein sequence ID" value="CAD2180803.1"/>
    <property type="molecule type" value="Genomic_DNA"/>
</dbReference>
<evidence type="ECO:0000256" key="8">
    <source>
        <dbReference type="ARBA" id="ARBA00048679"/>
    </source>
</evidence>
<dbReference type="OrthoDB" id="6513151at2759"/>
<evidence type="ECO:0000313" key="11">
    <source>
        <dbReference type="Proteomes" id="UP000580250"/>
    </source>
</evidence>
<evidence type="ECO:0000256" key="7">
    <source>
        <dbReference type="ARBA" id="ARBA00047899"/>
    </source>
</evidence>
<dbReference type="PANTHER" id="PTHR24361">
    <property type="entry name" value="MITOGEN-ACTIVATED KINASE KINASE KINASE"/>
    <property type="match status" value="1"/>
</dbReference>
<gene>
    <name evidence="10" type="ORF">MENT_LOCUS32906</name>
</gene>
<dbReference type="SMART" id="SM00220">
    <property type="entry name" value="S_TKc"/>
    <property type="match status" value="1"/>
</dbReference>
<dbReference type="GO" id="GO:0005524">
    <property type="term" value="F:ATP binding"/>
    <property type="evidence" value="ECO:0007669"/>
    <property type="project" value="UniProtKB-KW"/>
</dbReference>
<dbReference type="EC" id="2.7.11.1" evidence="1"/>
<evidence type="ECO:0000256" key="1">
    <source>
        <dbReference type="ARBA" id="ARBA00012513"/>
    </source>
</evidence>
<reference evidence="10 11" key="1">
    <citation type="submission" date="2020-08" db="EMBL/GenBank/DDBJ databases">
        <authorList>
            <person name="Koutsovoulos G."/>
            <person name="Danchin GJ E."/>
        </authorList>
    </citation>
    <scope>NUCLEOTIDE SEQUENCE [LARGE SCALE GENOMIC DNA]</scope>
</reference>
<dbReference type="Proteomes" id="UP000580250">
    <property type="component" value="Unassembled WGS sequence"/>
</dbReference>
<comment type="catalytic activity">
    <reaction evidence="8">
        <text>L-seryl-[protein] + ATP = O-phospho-L-seryl-[protein] + ADP + H(+)</text>
        <dbReference type="Rhea" id="RHEA:17989"/>
        <dbReference type="Rhea" id="RHEA-COMP:9863"/>
        <dbReference type="Rhea" id="RHEA-COMP:11604"/>
        <dbReference type="ChEBI" id="CHEBI:15378"/>
        <dbReference type="ChEBI" id="CHEBI:29999"/>
        <dbReference type="ChEBI" id="CHEBI:30616"/>
        <dbReference type="ChEBI" id="CHEBI:83421"/>
        <dbReference type="ChEBI" id="CHEBI:456216"/>
        <dbReference type="EC" id="2.7.11.1"/>
    </reaction>
</comment>